<proteinExistence type="predicted"/>
<evidence type="ECO:0000313" key="3">
    <source>
        <dbReference type="Proteomes" id="UP000075321"/>
    </source>
</evidence>
<dbReference type="RefSeq" id="WP_066378244.1">
    <property type="nucleotide sequence ID" value="NZ_LTAZ01000001.1"/>
</dbReference>
<accession>A0A151AJ77</accession>
<protein>
    <submittedName>
        <fullName evidence="2">Adenosylcobinamide amidohydrolase</fullName>
    </submittedName>
</protein>
<evidence type="ECO:0000256" key="1">
    <source>
        <dbReference type="SAM" id="MobiDB-lite"/>
    </source>
</evidence>
<gene>
    <name evidence="2" type="ORF">HAPAU_01240</name>
</gene>
<dbReference type="PANTHER" id="PTHR35336">
    <property type="entry name" value="ADENOSYLCOBINAMIDE AMIDOHYDROLASE"/>
    <property type="match status" value="1"/>
</dbReference>
<keyword evidence="3" id="KW-1185">Reference proteome</keyword>
<dbReference type="Pfam" id="PF01955">
    <property type="entry name" value="CbiZ"/>
    <property type="match status" value="1"/>
</dbReference>
<evidence type="ECO:0000313" key="2">
    <source>
        <dbReference type="EMBL" id="KYH27457.1"/>
    </source>
</evidence>
<dbReference type="PATRIC" id="fig|1008153.3.peg.128"/>
<dbReference type="InterPro" id="IPR002808">
    <property type="entry name" value="AdoCbi_amidolase"/>
</dbReference>
<name>A0A151AJ77_9EURY</name>
<feature type="region of interest" description="Disordered" evidence="1">
    <location>
        <begin position="200"/>
        <end position="245"/>
    </location>
</feature>
<dbReference type="PANTHER" id="PTHR35336:SF5">
    <property type="entry name" value="ADENOSYLCOBINAMIDE AMIDOHYDROLASE"/>
    <property type="match status" value="1"/>
</dbReference>
<sequence length="245" mass="25386">MFETQVREDVLRVEREGTRWLSTGWNGGPSEGAVAYNVSVPEGWGETDLTSYVAARCERADFERSGPTLLTGVDLEHARRARYGPVEAIATAGVSNPAALPMDPSGEASVPAGRGVHAGTVNVIVGTTRACEVGALANLLAVVAEAKAATLLAKTGVPGTTTDAVIAACDPTGDPVEFTGSATPVGAAARACVREAVAASLDSRYSDGEPPTLTEAEYGIETTERAAVSRIDPERTDRTGEVDSR</sequence>
<organism evidence="2 3">
    <name type="scientific">Halalkalicoccus paucihalophilus</name>
    <dbReference type="NCBI Taxonomy" id="1008153"/>
    <lineage>
        <taxon>Archaea</taxon>
        <taxon>Methanobacteriati</taxon>
        <taxon>Methanobacteriota</taxon>
        <taxon>Stenosarchaea group</taxon>
        <taxon>Halobacteria</taxon>
        <taxon>Halobacteriales</taxon>
        <taxon>Halococcaceae</taxon>
        <taxon>Halalkalicoccus</taxon>
    </lineage>
</organism>
<dbReference type="GO" id="GO:0016787">
    <property type="term" value="F:hydrolase activity"/>
    <property type="evidence" value="ECO:0007669"/>
    <property type="project" value="UniProtKB-KW"/>
</dbReference>
<dbReference type="EMBL" id="LTAZ01000001">
    <property type="protein sequence ID" value="KYH27457.1"/>
    <property type="molecule type" value="Genomic_DNA"/>
</dbReference>
<keyword evidence="2" id="KW-0378">Hydrolase</keyword>
<comment type="caution">
    <text evidence="2">The sequence shown here is derived from an EMBL/GenBank/DDBJ whole genome shotgun (WGS) entry which is preliminary data.</text>
</comment>
<dbReference type="OrthoDB" id="157452at2157"/>
<dbReference type="AlphaFoldDB" id="A0A151AJ77"/>
<feature type="compositionally biased region" description="Basic and acidic residues" evidence="1">
    <location>
        <begin position="231"/>
        <end position="245"/>
    </location>
</feature>
<dbReference type="Proteomes" id="UP000075321">
    <property type="component" value="Unassembled WGS sequence"/>
</dbReference>
<reference evidence="2 3" key="1">
    <citation type="submission" date="2016-02" db="EMBL/GenBank/DDBJ databases">
        <title>Genome sequence of Halalkalicoccus paucihalophilus DSM 24557.</title>
        <authorList>
            <person name="Poehlein A."/>
            <person name="Daniel R."/>
        </authorList>
    </citation>
    <scope>NUCLEOTIDE SEQUENCE [LARGE SCALE GENOMIC DNA]</scope>
    <source>
        <strain evidence="2 3">DSM 24557</strain>
    </source>
</reference>
<dbReference type="InterPro" id="IPR052209">
    <property type="entry name" value="CbiZ"/>
</dbReference>